<evidence type="ECO:0000313" key="2">
    <source>
        <dbReference type="Proteomes" id="UP000460412"/>
    </source>
</evidence>
<dbReference type="Proteomes" id="UP000460412">
    <property type="component" value="Unassembled WGS sequence"/>
</dbReference>
<proteinExistence type="predicted"/>
<dbReference type="Pfam" id="PF12953">
    <property type="entry name" value="DUF3842"/>
    <property type="match status" value="1"/>
</dbReference>
<keyword evidence="2" id="KW-1185">Reference proteome</keyword>
<evidence type="ECO:0000313" key="1">
    <source>
        <dbReference type="EMBL" id="MXP78454.1"/>
    </source>
</evidence>
<protein>
    <submittedName>
        <fullName evidence="1">DUF3842 family protein</fullName>
    </submittedName>
</protein>
<dbReference type="AlphaFoldDB" id="A0A7X3ML45"/>
<gene>
    <name evidence="1" type="ORF">GN277_24840</name>
</gene>
<dbReference type="EMBL" id="WUQX01000001">
    <property type="protein sequence ID" value="MXP78454.1"/>
    <property type="molecule type" value="Genomic_DNA"/>
</dbReference>
<comment type="caution">
    <text evidence="1">The sequence shown here is derived from an EMBL/GenBank/DDBJ whole genome shotgun (WGS) entry which is preliminary data.</text>
</comment>
<dbReference type="RefSeq" id="WP_159755063.1">
    <property type="nucleotide sequence ID" value="NZ_CASSPE010000037.1"/>
</dbReference>
<dbReference type="InterPro" id="IPR024208">
    <property type="entry name" value="DUF3842"/>
</dbReference>
<reference evidence="1 2" key="1">
    <citation type="submission" date="2019-12" db="EMBL/GenBank/DDBJ databases">
        <title>Sporaefaciens musculi gen. nov., sp. nov., a novel bacterium isolated from the caecum of an obese mouse.</title>
        <authorList>
            <person name="Rasmussen T.S."/>
            <person name="Streidl T."/>
            <person name="Hitch T.C.A."/>
            <person name="Wortmann E."/>
            <person name="Deptula P."/>
            <person name="Hansen M."/>
            <person name="Nielsen D.S."/>
            <person name="Clavel T."/>
            <person name="Vogensen F.K."/>
        </authorList>
    </citation>
    <scope>NUCLEOTIDE SEQUENCE [LARGE SCALE GENOMIC DNA]</scope>
    <source>
        <strain evidence="1 2">WCA-9-b2</strain>
    </source>
</reference>
<name>A0A7X3ML45_9FIRM</name>
<organism evidence="1 2">
    <name type="scientific">Sporofaciens musculi</name>
    <dbReference type="NCBI Taxonomy" id="2681861"/>
    <lineage>
        <taxon>Bacteria</taxon>
        <taxon>Bacillati</taxon>
        <taxon>Bacillota</taxon>
        <taxon>Clostridia</taxon>
        <taxon>Lachnospirales</taxon>
        <taxon>Lachnospiraceae</taxon>
        <taxon>Sporofaciens</taxon>
    </lineage>
</organism>
<accession>A0A7X3ML45</accession>
<sequence>MKILIIDAQGGGMGRQLAASVKKEFPHVEITAVGTNALATANMLKAGPDHAATGENAVIVGCRNADLIIGPVGIAIADSMYGEITPAMAAAVGQSDVKKLLIPINHCNHIIVGVENTSMSNMLEAVVKELKKII</sequence>